<comment type="pathway">
    <text evidence="4">Amino-acid biosynthesis.</text>
</comment>
<keyword evidence="9" id="KW-1185">Reference proteome</keyword>
<dbReference type="GO" id="GO:0016639">
    <property type="term" value="F:oxidoreductase activity, acting on the CH-NH2 group of donors, NAD or NADP as acceptor"/>
    <property type="evidence" value="ECO:0007669"/>
    <property type="project" value="InterPro"/>
</dbReference>
<dbReference type="NCBIfam" id="TIGR01317">
    <property type="entry name" value="GOGAT_sm_gam"/>
    <property type="match status" value="1"/>
</dbReference>
<evidence type="ECO:0000256" key="5">
    <source>
        <dbReference type="SAM" id="MobiDB-lite"/>
    </source>
</evidence>
<dbReference type="Proteomes" id="UP000281498">
    <property type="component" value="Unassembled WGS sequence"/>
</dbReference>
<evidence type="ECO:0000256" key="3">
    <source>
        <dbReference type="ARBA" id="ARBA00023164"/>
    </source>
</evidence>
<evidence type="ECO:0000256" key="4">
    <source>
        <dbReference type="ARBA" id="ARBA00029440"/>
    </source>
</evidence>
<dbReference type="SUPFAM" id="SSF51971">
    <property type="entry name" value="Nucleotide-binding domain"/>
    <property type="match status" value="2"/>
</dbReference>
<keyword evidence="1" id="KW-0028">Amino-acid biosynthesis</keyword>
<evidence type="ECO:0000259" key="6">
    <source>
        <dbReference type="Pfam" id="PF07992"/>
    </source>
</evidence>
<name>A0A3A9KCA4_9BACI</name>
<feature type="compositionally biased region" description="Basic and acidic residues" evidence="5">
    <location>
        <begin position="9"/>
        <end position="23"/>
    </location>
</feature>
<feature type="domain" description="FAD/NAD(P)-binding" evidence="6">
    <location>
        <begin position="153"/>
        <end position="477"/>
    </location>
</feature>
<dbReference type="GO" id="GO:0006537">
    <property type="term" value="P:glutamate biosynthetic process"/>
    <property type="evidence" value="ECO:0007669"/>
    <property type="project" value="UniProtKB-KW"/>
</dbReference>
<dbReference type="OrthoDB" id="9803192at2"/>
<keyword evidence="2" id="KW-0560">Oxidoreductase</keyword>
<dbReference type="InterPro" id="IPR036188">
    <property type="entry name" value="FAD/NAD-bd_sf"/>
</dbReference>
<sequence>MGKITGFMEYDRQAQRERDPSKRTKDWFDYTIPLTVEEVQQQGARCMDCGVPTCHTGMEIDGVTTGCPVYHLIPEWNDLVYKGQWKEALNKEHEMNNFPEFTGFACPAPCEGACVLGINEPPVAIRTVERSIIEKGFDEGWVVPEPPESRTGKKVAVIGSGPAGLAAAAQLNKAGHTVTVFERSDRIGGLLTYGIPEMKLPYDVVQRRVNILEQEGITFVTNTEVGKDYTVEELETNFDSSILCGGATIHRDVEVEGRELKGVHYAMDFLHANTKSLLDSELEDGNFITAKDKNVIVIGGGDTGTDCISTSVRHDCKSLTQFDIYDKKVSERNMDVNPWPQWPVIHRIEYGQKEAAAVFGDDPRAYAVQTTKFVGDENGHVKEVHTINVELTFDEKGARLRKPIPGTEKVWPADLVLLAIGFKGPEQGLLSKLGIKTKANSTVDAEYGKYTTNKEGIFAAGDMRRGQSLIVWAINEGREVARECDRFLMGTTTLP</sequence>
<dbReference type="InterPro" id="IPR006005">
    <property type="entry name" value="Glut_synth_ssu1"/>
</dbReference>
<dbReference type="InterPro" id="IPR009051">
    <property type="entry name" value="Helical_ferredxn"/>
</dbReference>
<accession>A0A3A9KCA4</accession>
<organism evidence="8 9">
    <name type="scientific">Salipaludibacillus neizhouensis</name>
    <dbReference type="NCBI Taxonomy" id="885475"/>
    <lineage>
        <taxon>Bacteria</taxon>
        <taxon>Bacillati</taxon>
        <taxon>Bacillota</taxon>
        <taxon>Bacilli</taxon>
        <taxon>Bacillales</taxon>
        <taxon>Bacillaceae</taxon>
    </lineage>
</organism>
<evidence type="ECO:0000313" key="9">
    <source>
        <dbReference type="Proteomes" id="UP000281498"/>
    </source>
</evidence>
<comment type="caution">
    <text evidence="8">The sequence shown here is derived from an EMBL/GenBank/DDBJ whole genome shotgun (WGS) entry which is preliminary data.</text>
</comment>
<protein>
    <submittedName>
        <fullName evidence="8">Glutamate synthase</fullName>
    </submittedName>
</protein>
<dbReference type="PANTHER" id="PTHR43100:SF1">
    <property type="entry name" value="GLUTAMATE SYNTHASE [NADPH] SMALL CHAIN"/>
    <property type="match status" value="1"/>
</dbReference>
<dbReference type="SUPFAM" id="SSF46548">
    <property type="entry name" value="alpha-helical ferredoxin"/>
    <property type="match status" value="1"/>
</dbReference>
<keyword evidence="3" id="KW-0314">Glutamate biosynthesis</keyword>
<gene>
    <name evidence="8" type="ORF">CR203_04420</name>
</gene>
<evidence type="ECO:0000259" key="7">
    <source>
        <dbReference type="Pfam" id="PF14691"/>
    </source>
</evidence>
<dbReference type="Pfam" id="PF14691">
    <property type="entry name" value="Fer4_20"/>
    <property type="match status" value="1"/>
</dbReference>
<dbReference type="Gene3D" id="1.10.1060.10">
    <property type="entry name" value="Alpha-helical ferredoxin"/>
    <property type="match status" value="1"/>
</dbReference>
<dbReference type="RefSeq" id="WP_110936083.1">
    <property type="nucleotide sequence ID" value="NZ_KZ614146.1"/>
</dbReference>
<dbReference type="InterPro" id="IPR023753">
    <property type="entry name" value="FAD/NAD-binding_dom"/>
</dbReference>
<feature type="domain" description="Dihydroprymidine dehydrogenase" evidence="7">
    <location>
        <begin position="26"/>
        <end position="139"/>
    </location>
</feature>
<dbReference type="PRINTS" id="PR00419">
    <property type="entry name" value="ADXRDTASE"/>
</dbReference>
<proteinExistence type="predicted"/>
<evidence type="ECO:0000256" key="1">
    <source>
        <dbReference type="ARBA" id="ARBA00022605"/>
    </source>
</evidence>
<reference evidence="8 9" key="1">
    <citation type="submission" date="2017-10" db="EMBL/GenBank/DDBJ databases">
        <title>Bacillus sp. nov., a halophilic bacterium isolated from a Keqin Lake.</title>
        <authorList>
            <person name="Wang H."/>
        </authorList>
    </citation>
    <scope>NUCLEOTIDE SEQUENCE [LARGE SCALE GENOMIC DNA]</scope>
    <source>
        <strain evidence="8 9">KCTC 13187</strain>
    </source>
</reference>
<dbReference type="InterPro" id="IPR028261">
    <property type="entry name" value="DPD_II"/>
</dbReference>
<dbReference type="AlphaFoldDB" id="A0A3A9KCA4"/>
<dbReference type="Gene3D" id="3.50.50.60">
    <property type="entry name" value="FAD/NAD(P)-binding domain"/>
    <property type="match status" value="2"/>
</dbReference>
<evidence type="ECO:0000256" key="2">
    <source>
        <dbReference type="ARBA" id="ARBA00023002"/>
    </source>
</evidence>
<dbReference type="EMBL" id="PDOE01000001">
    <property type="protein sequence ID" value="RKL69278.1"/>
    <property type="molecule type" value="Genomic_DNA"/>
</dbReference>
<dbReference type="InterPro" id="IPR051394">
    <property type="entry name" value="Glutamate_Synthase"/>
</dbReference>
<dbReference type="GO" id="GO:0051536">
    <property type="term" value="F:iron-sulfur cluster binding"/>
    <property type="evidence" value="ECO:0007669"/>
    <property type="project" value="InterPro"/>
</dbReference>
<feature type="region of interest" description="Disordered" evidence="5">
    <location>
        <begin position="1"/>
        <end position="23"/>
    </location>
</feature>
<dbReference type="Pfam" id="PF07992">
    <property type="entry name" value="Pyr_redox_2"/>
    <property type="match status" value="1"/>
</dbReference>
<evidence type="ECO:0000313" key="8">
    <source>
        <dbReference type="EMBL" id="RKL69278.1"/>
    </source>
</evidence>
<dbReference type="PANTHER" id="PTHR43100">
    <property type="entry name" value="GLUTAMATE SYNTHASE [NADPH] SMALL CHAIN"/>
    <property type="match status" value="1"/>
</dbReference>